<feature type="region of interest" description="Disordered" evidence="1">
    <location>
        <begin position="450"/>
        <end position="512"/>
    </location>
</feature>
<evidence type="ECO:0000256" key="1">
    <source>
        <dbReference type="SAM" id="MobiDB-lite"/>
    </source>
</evidence>
<feature type="compositionally biased region" description="Polar residues" evidence="1">
    <location>
        <begin position="15"/>
        <end position="33"/>
    </location>
</feature>
<feature type="region of interest" description="Disordered" evidence="1">
    <location>
        <begin position="763"/>
        <end position="783"/>
    </location>
</feature>
<gene>
    <name evidence="2" type="ORF">WJX74_002697</name>
</gene>
<feature type="region of interest" description="Disordered" evidence="1">
    <location>
        <begin position="15"/>
        <end position="94"/>
    </location>
</feature>
<feature type="compositionally biased region" description="Polar residues" evidence="1">
    <location>
        <begin position="292"/>
        <end position="302"/>
    </location>
</feature>
<feature type="compositionally biased region" description="Low complexity" evidence="1">
    <location>
        <begin position="450"/>
        <end position="463"/>
    </location>
</feature>
<feature type="compositionally biased region" description="Polar residues" evidence="1">
    <location>
        <begin position="586"/>
        <end position="596"/>
    </location>
</feature>
<feature type="region of interest" description="Disordered" evidence="1">
    <location>
        <begin position="256"/>
        <end position="391"/>
    </location>
</feature>
<feature type="compositionally biased region" description="Low complexity" evidence="1">
    <location>
        <begin position="471"/>
        <end position="485"/>
    </location>
</feature>
<proteinExistence type="predicted"/>
<reference evidence="2 3" key="1">
    <citation type="journal article" date="2024" name="Nat. Commun.">
        <title>Phylogenomics reveals the evolutionary origins of lichenization in chlorophyte algae.</title>
        <authorList>
            <person name="Puginier C."/>
            <person name="Libourel C."/>
            <person name="Otte J."/>
            <person name="Skaloud P."/>
            <person name="Haon M."/>
            <person name="Grisel S."/>
            <person name="Petersen M."/>
            <person name="Berrin J.G."/>
            <person name="Delaux P.M."/>
            <person name="Dal Grande F."/>
            <person name="Keller J."/>
        </authorList>
    </citation>
    <scope>NUCLEOTIDE SEQUENCE [LARGE SCALE GENOMIC DNA]</scope>
    <source>
        <strain evidence="2 3">SAG 2145</strain>
    </source>
</reference>
<keyword evidence="3" id="KW-1185">Reference proteome</keyword>
<comment type="caution">
    <text evidence="2">The sequence shown here is derived from an EMBL/GenBank/DDBJ whole genome shotgun (WGS) entry which is preliminary data.</text>
</comment>
<name>A0AAW1RNA9_9CHLO</name>
<organism evidence="2 3">
    <name type="scientific">Apatococcus lobatus</name>
    <dbReference type="NCBI Taxonomy" id="904363"/>
    <lineage>
        <taxon>Eukaryota</taxon>
        <taxon>Viridiplantae</taxon>
        <taxon>Chlorophyta</taxon>
        <taxon>core chlorophytes</taxon>
        <taxon>Trebouxiophyceae</taxon>
        <taxon>Chlorellales</taxon>
        <taxon>Chlorellaceae</taxon>
        <taxon>Apatococcus</taxon>
    </lineage>
</organism>
<dbReference type="Proteomes" id="UP001438707">
    <property type="component" value="Unassembled WGS sequence"/>
</dbReference>
<feature type="region of interest" description="Disordered" evidence="1">
    <location>
        <begin position="847"/>
        <end position="882"/>
    </location>
</feature>
<accession>A0AAW1RNA9</accession>
<feature type="compositionally biased region" description="Polar residues" evidence="1">
    <location>
        <begin position="767"/>
        <end position="779"/>
    </location>
</feature>
<feature type="region of interest" description="Disordered" evidence="1">
    <location>
        <begin position="972"/>
        <end position="992"/>
    </location>
</feature>
<evidence type="ECO:0000313" key="3">
    <source>
        <dbReference type="Proteomes" id="UP001438707"/>
    </source>
</evidence>
<dbReference type="AlphaFoldDB" id="A0AAW1RNA9"/>
<sequence length="992" mass="105184">MSQLVLHGKASSSLALNKLQGSPTTPLASSPLFSQPEPDQLVPSMMPRQYGPQNGAGYMASGLALAGQGPSPASAPQPPLVQSSKSGRASAPLQASDPAAISMNGSTYCEPRRSGFQAAGLSSAHVQDMCTNLITWQDVADLWLSSGNPSPVPELGCESACHHLSAMYSSNADPAELITSAGVLNGMEGSIGQYPCHGHHNNHARSPVLQQPDLLIGQQGLPCPPLLRPPHLHAAACPAALPQQQARCDLFPQQDHSMVRPHSQDGRPVTHKRPQVHIQGSQQPASCHVMDQQRNPPSSLTPAPQHGSPHGHNLLLPQQSSSQGAHSIHSEPFWSSPPPRWQPDDSMNTGQLPERRSWSKAQQNALDPWAMGPSDMLGGDLPQPPPPPLVADNNIPDLPDDEILMQMCAELLDNANGTDAGVENDIVADGCQNHGSHQPQSQFVAITQPTPSSASLLSPHSSPVGQLGVAPSPLSSPSSRSRSGSTAPALLTLPNAGPEDCFDTQLPPGASFGTQQEYIEQCPLGKRAKKASSDPTSAARTLMPPDTDKLLSPSLSARHSVEVKVLSPSRDPDSPDMAGPPRSVHTRMTNSTTTGQPHKAAVGTAVPQHALSEASMRLLAERMSIMDTSPRKRKGPEHVLREPVLGSTVLSLPQDGQHNHTTQMGEHRNPVRFTRLHANVRPGLQQVTRSHLLSTSSVTSDTASAAAQKAAAGSATTRRARVMTQQDRALPPAHGNLQLGSRQRAAASAVDWSEYWPPNAIKRKAQAQRQPPQGSNPKPSSDLEAIVPFFTQPNHGPSRQLPVHDASCDHLVPEKAGPCQPGNNVSVPSGLPAPQASRTPHAIHAGVKNKGLLPNPSLSEQSSMPHRQPTQRLCQMESGGGTRDRNAAAAAFQLDQLLNVPRELWGSLGSLSGKHGLHDVHGFTASQAGPLSATAPDLQPAAAAVDVAPHHFLCNERFGDASPQVMRPRQQRGQAVKGMPHTYGMQQLSSRC</sequence>
<feature type="compositionally biased region" description="Polar residues" evidence="1">
    <location>
        <begin position="856"/>
        <end position="873"/>
    </location>
</feature>
<feature type="compositionally biased region" description="Polar residues" evidence="1">
    <location>
        <begin position="316"/>
        <end position="325"/>
    </location>
</feature>
<protein>
    <submittedName>
        <fullName evidence="2">Uncharacterized protein</fullName>
    </submittedName>
</protein>
<evidence type="ECO:0000313" key="2">
    <source>
        <dbReference type="EMBL" id="KAK9835545.1"/>
    </source>
</evidence>
<dbReference type="EMBL" id="JALJOS010000008">
    <property type="protein sequence ID" value="KAK9835545.1"/>
    <property type="molecule type" value="Genomic_DNA"/>
</dbReference>
<feature type="region of interest" description="Disordered" evidence="1">
    <location>
        <begin position="525"/>
        <end position="603"/>
    </location>
</feature>